<accession>A0A2W0EVL8</accession>
<evidence type="ECO:0000256" key="5">
    <source>
        <dbReference type="ARBA" id="ARBA00022692"/>
    </source>
</evidence>
<evidence type="ECO:0000256" key="7">
    <source>
        <dbReference type="ARBA" id="ARBA00023136"/>
    </source>
</evidence>
<evidence type="ECO:0000259" key="9">
    <source>
        <dbReference type="Pfam" id="PF07291"/>
    </source>
</evidence>
<dbReference type="Pfam" id="PF07291">
    <property type="entry name" value="MauE"/>
    <property type="match status" value="1"/>
</dbReference>
<dbReference type="RefSeq" id="WP_110656940.1">
    <property type="nucleotide sequence ID" value="NZ_PDLL01000004.1"/>
</dbReference>
<gene>
    <name evidence="10" type="ORF">CRX42_01100</name>
</gene>
<evidence type="ECO:0000256" key="3">
    <source>
        <dbReference type="ARBA" id="ARBA00004856"/>
    </source>
</evidence>
<dbReference type="UniPathway" id="UPA00895"/>
<dbReference type="Proteomes" id="UP000247437">
    <property type="component" value="Unassembled WGS sequence"/>
</dbReference>
<dbReference type="GO" id="GO:0030416">
    <property type="term" value="P:methylamine metabolic process"/>
    <property type="evidence" value="ECO:0007669"/>
    <property type="project" value="InterPro"/>
</dbReference>
<dbReference type="EMBL" id="PDLL01000004">
    <property type="protein sequence ID" value="PYY72473.1"/>
    <property type="molecule type" value="Genomic_DNA"/>
</dbReference>
<evidence type="ECO:0000256" key="8">
    <source>
        <dbReference type="SAM" id="Phobius"/>
    </source>
</evidence>
<evidence type="ECO:0000256" key="4">
    <source>
        <dbReference type="ARBA" id="ARBA00019078"/>
    </source>
</evidence>
<name>A0A2W0EVL8_PSEJE</name>
<comment type="caution">
    <text evidence="10">The sequence shown here is derived from an EMBL/GenBank/DDBJ whole genome shotgun (WGS) entry which is preliminary data.</text>
</comment>
<keyword evidence="7 8" id="KW-0472">Membrane</keyword>
<evidence type="ECO:0000256" key="6">
    <source>
        <dbReference type="ARBA" id="ARBA00022989"/>
    </source>
</evidence>
<feature type="transmembrane region" description="Helical" evidence="8">
    <location>
        <begin position="51"/>
        <end position="73"/>
    </location>
</feature>
<organism evidence="10 11">
    <name type="scientific">Pseudomonas jessenii</name>
    <dbReference type="NCBI Taxonomy" id="77298"/>
    <lineage>
        <taxon>Bacteria</taxon>
        <taxon>Pseudomonadati</taxon>
        <taxon>Pseudomonadota</taxon>
        <taxon>Gammaproteobacteria</taxon>
        <taxon>Pseudomonadales</taxon>
        <taxon>Pseudomonadaceae</taxon>
        <taxon>Pseudomonas</taxon>
    </lineage>
</organism>
<evidence type="ECO:0000313" key="10">
    <source>
        <dbReference type="EMBL" id="PYY72473.1"/>
    </source>
</evidence>
<feature type="transmembrane region" description="Helical" evidence="8">
    <location>
        <begin position="121"/>
        <end position="141"/>
    </location>
</feature>
<comment type="pathway">
    <text evidence="3">One-carbon metabolism; methylamine degradation.</text>
</comment>
<dbReference type="GO" id="GO:0016020">
    <property type="term" value="C:membrane"/>
    <property type="evidence" value="ECO:0007669"/>
    <property type="project" value="UniProtKB-SubCell"/>
</dbReference>
<evidence type="ECO:0000256" key="1">
    <source>
        <dbReference type="ARBA" id="ARBA00003475"/>
    </source>
</evidence>
<feature type="transmembrane region" description="Helical" evidence="8">
    <location>
        <begin position="147"/>
        <end position="173"/>
    </location>
</feature>
<dbReference type="InterPro" id="IPR009908">
    <property type="entry name" value="Methylamine_util_MauE"/>
</dbReference>
<proteinExistence type="predicted"/>
<evidence type="ECO:0000313" key="11">
    <source>
        <dbReference type="Proteomes" id="UP000247437"/>
    </source>
</evidence>
<feature type="domain" description="Methylamine utilisation protein MauE" evidence="9">
    <location>
        <begin position="12"/>
        <end position="139"/>
    </location>
</feature>
<comment type="function">
    <text evidence="1">May be specifically involved in the processing, transport, and/or maturation of the MADH beta-subunit.</text>
</comment>
<evidence type="ECO:0000256" key="2">
    <source>
        <dbReference type="ARBA" id="ARBA00004141"/>
    </source>
</evidence>
<keyword evidence="6 8" id="KW-1133">Transmembrane helix</keyword>
<reference evidence="10 11" key="1">
    <citation type="journal article" date="2018" name="Appl. Microbiol. Biotechnol.">
        <title>Characterization of the caprolactam degradation pathway in Pseudomonas jessenii using mass spectrometry-based proteomics.</title>
        <authorList>
            <person name="Otzen M."/>
            <person name="Palacio C."/>
            <person name="Janssen D.B."/>
        </authorList>
    </citation>
    <scope>NUCLEOTIDE SEQUENCE [LARGE SCALE GENOMIC DNA]</scope>
    <source>
        <strain evidence="10 11">GO3</strain>
    </source>
</reference>
<protein>
    <recommendedName>
        <fullName evidence="4">Methylamine utilization protein MauE</fullName>
    </recommendedName>
</protein>
<feature type="transmembrane region" description="Helical" evidence="8">
    <location>
        <begin position="79"/>
        <end position="100"/>
    </location>
</feature>
<feature type="transmembrane region" description="Helical" evidence="8">
    <location>
        <begin position="12"/>
        <end position="30"/>
    </location>
</feature>
<keyword evidence="5 8" id="KW-0812">Transmembrane</keyword>
<dbReference type="OrthoDB" id="4462029at2"/>
<comment type="subcellular location">
    <subcellularLocation>
        <location evidence="2">Membrane</location>
        <topology evidence="2">Multi-pass membrane protein</topology>
    </subcellularLocation>
</comment>
<sequence>MMDFLHALDAAMVIAIRIFIGLMFAHAVIGKVRNRELFIAVLANYRLVPKFAVPMTAWFVLLLEAGIVLMMPFDVTVQIAGGMAGALLGVFTIAIAVNLARGRSDIDCGCFQGEARHHLSVSLVARNLLLSAMCLLLAYAYTENISLMQLFSGLCAGGAMFIIYQVAGQLFALAEKSESFHRKVS</sequence>
<dbReference type="AlphaFoldDB" id="A0A2W0EVL8"/>